<name>A0ABN9X5N8_9DINO</name>
<proteinExistence type="predicted"/>
<evidence type="ECO:0000256" key="1">
    <source>
        <dbReference type="SAM" id="MobiDB-lite"/>
    </source>
</evidence>
<organism evidence="2 3">
    <name type="scientific">Prorocentrum cordatum</name>
    <dbReference type="NCBI Taxonomy" id="2364126"/>
    <lineage>
        <taxon>Eukaryota</taxon>
        <taxon>Sar</taxon>
        <taxon>Alveolata</taxon>
        <taxon>Dinophyceae</taxon>
        <taxon>Prorocentrales</taxon>
        <taxon>Prorocentraceae</taxon>
        <taxon>Prorocentrum</taxon>
    </lineage>
</organism>
<sequence length="454" mass="49199">MREAKQARKHLRLQDGSADRMVRRGIQTKRLASILQDVHPGIREARQWQKGIAYVAGAPCFQLEIGKEKDEQTKPRWNYASAQGKASDNNATFAMSDAISHASEEVRAATFLAAPEINEGAATTTRHRERGAAWQEALSGVAGLDPEAPARCAASKERLTQSDEIYVSTPGWLLLRRAVAAAAPGVPELLDEGGISDHSPRDKRGERAHPTALTGSLGSFGLVDPLGLRSPKKSKKIGGEREGEARFEVVLVGMEGRLQVHNGEVGKLAKVNAEKDKCEVHLSDEVLARESEDKGHIKVKGLKHILPVAATGGPLGAGTPVVICRLRNHAELNGWPGRILEKSQGRTEDQSRYVVRAAESGQLFRVKRDNLVQVEPDALSKVGMDEAFHMDFNEQMRSMKAKLDQTQSGFGAAAVKKPNTKNPEEKGLVTLPEVPGAATGRAPPAACQWELEST</sequence>
<dbReference type="EMBL" id="CAUYUJ010019925">
    <property type="protein sequence ID" value="CAK0894610.1"/>
    <property type="molecule type" value="Genomic_DNA"/>
</dbReference>
<evidence type="ECO:0000313" key="3">
    <source>
        <dbReference type="Proteomes" id="UP001189429"/>
    </source>
</evidence>
<comment type="caution">
    <text evidence="2">The sequence shown here is derived from an EMBL/GenBank/DDBJ whole genome shotgun (WGS) entry which is preliminary data.</text>
</comment>
<evidence type="ECO:0000313" key="2">
    <source>
        <dbReference type="EMBL" id="CAK0894610.1"/>
    </source>
</evidence>
<feature type="region of interest" description="Disordered" evidence="1">
    <location>
        <begin position="188"/>
        <end position="216"/>
    </location>
</feature>
<dbReference type="Proteomes" id="UP001189429">
    <property type="component" value="Unassembled WGS sequence"/>
</dbReference>
<accession>A0ABN9X5N8</accession>
<feature type="compositionally biased region" description="Basic and acidic residues" evidence="1">
    <location>
        <begin position="198"/>
        <end position="209"/>
    </location>
</feature>
<protein>
    <submittedName>
        <fullName evidence="2">Uncharacterized protein</fullName>
    </submittedName>
</protein>
<keyword evidence="3" id="KW-1185">Reference proteome</keyword>
<gene>
    <name evidence="2" type="ORF">PCOR1329_LOCUS73619</name>
</gene>
<reference evidence="2" key="1">
    <citation type="submission" date="2023-10" db="EMBL/GenBank/DDBJ databases">
        <authorList>
            <person name="Chen Y."/>
            <person name="Shah S."/>
            <person name="Dougan E. K."/>
            <person name="Thang M."/>
            <person name="Chan C."/>
        </authorList>
    </citation>
    <scope>NUCLEOTIDE SEQUENCE [LARGE SCALE GENOMIC DNA]</scope>
</reference>